<gene>
    <name evidence="2" type="ORF">D3273_16930</name>
</gene>
<dbReference type="RefSeq" id="WP_129228068.1">
    <property type="nucleotide sequence ID" value="NZ_QYBB01000020.1"/>
</dbReference>
<evidence type="ECO:0008006" key="4">
    <source>
        <dbReference type="Google" id="ProtNLM"/>
    </source>
</evidence>
<comment type="caution">
    <text evidence="2">The sequence shown here is derived from an EMBL/GenBank/DDBJ whole genome shotgun (WGS) entry which is preliminary data.</text>
</comment>
<feature type="chain" id="PRO_5020262585" description="Lipoprotein" evidence="1">
    <location>
        <begin position="19"/>
        <end position="130"/>
    </location>
</feature>
<reference evidence="2 3" key="1">
    <citation type="submission" date="2018-12" db="EMBL/GenBank/DDBJ databases">
        <authorList>
            <person name="Grouzdev D.S."/>
            <person name="Krutkina M.S."/>
        </authorList>
    </citation>
    <scope>NUCLEOTIDE SEQUENCE [LARGE SCALE GENOMIC DNA]</scope>
    <source>
        <strain evidence="2 3">RmlP026</strain>
    </source>
</reference>
<evidence type="ECO:0000313" key="2">
    <source>
        <dbReference type="EMBL" id="RYC30869.1"/>
    </source>
</evidence>
<keyword evidence="3" id="KW-1185">Reference proteome</keyword>
<feature type="signal peptide" evidence="1">
    <location>
        <begin position="1"/>
        <end position="18"/>
    </location>
</feature>
<protein>
    <recommendedName>
        <fullName evidence="4">Lipoprotein</fullName>
    </recommendedName>
</protein>
<keyword evidence="1" id="KW-0732">Signal</keyword>
<name>A0A4Q2U2Y0_9HYPH</name>
<dbReference type="EMBL" id="QYBB01000020">
    <property type="protein sequence ID" value="RYC30869.1"/>
    <property type="molecule type" value="Genomic_DNA"/>
</dbReference>
<dbReference type="AlphaFoldDB" id="A0A4Q2U2Y0"/>
<reference evidence="2 3" key="2">
    <citation type="submission" date="2019-02" db="EMBL/GenBank/DDBJ databases">
        <title>'Lichenibacterium ramalinii' gen. nov. sp. nov., 'Lichenibacterium minor' gen. nov. sp. nov.</title>
        <authorList>
            <person name="Pankratov T."/>
        </authorList>
    </citation>
    <scope>NUCLEOTIDE SEQUENCE [LARGE SCALE GENOMIC DNA]</scope>
    <source>
        <strain evidence="2 3">RmlP026</strain>
    </source>
</reference>
<dbReference type="PROSITE" id="PS51257">
    <property type="entry name" value="PROKAR_LIPOPROTEIN"/>
    <property type="match status" value="1"/>
</dbReference>
<evidence type="ECO:0000313" key="3">
    <source>
        <dbReference type="Proteomes" id="UP000290759"/>
    </source>
</evidence>
<dbReference type="Proteomes" id="UP000290759">
    <property type="component" value="Unassembled WGS sequence"/>
</dbReference>
<organism evidence="2 3">
    <name type="scientific">Lichenibacterium minor</name>
    <dbReference type="NCBI Taxonomy" id="2316528"/>
    <lineage>
        <taxon>Bacteria</taxon>
        <taxon>Pseudomonadati</taxon>
        <taxon>Pseudomonadota</taxon>
        <taxon>Alphaproteobacteria</taxon>
        <taxon>Hyphomicrobiales</taxon>
        <taxon>Lichenihabitantaceae</taxon>
        <taxon>Lichenibacterium</taxon>
    </lineage>
</organism>
<sequence>MRIFYLIIMSFGLASCYAATESDLVTRSPRQDTPQLATMGPGVPRLSTPTVTTARTVLAYHGDLQRCQNEAALVLGSDRATDDVAALRRELSQVTPGKTLDLRYKSGDLALERDKKVKVCLTRLGYSIKD</sequence>
<proteinExistence type="predicted"/>
<accession>A0A4Q2U2Y0</accession>
<evidence type="ECO:0000256" key="1">
    <source>
        <dbReference type="SAM" id="SignalP"/>
    </source>
</evidence>